<feature type="compositionally biased region" description="Basic and acidic residues" evidence="1">
    <location>
        <begin position="277"/>
        <end position="286"/>
    </location>
</feature>
<gene>
    <name evidence="2" type="ORF">SGL43_02056</name>
</gene>
<organism evidence="2 3">
    <name type="scientific">Streptomyces globisporus</name>
    <dbReference type="NCBI Taxonomy" id="1908"/>
    <lineage>
        <taxon>Bacteria</taxon>
        <taxon>Bacillati</taxon>
        <taxon>Actinomycetota</taxon>
        <taxon>Actinomycetes</taxon>
        <taxon>Kitasatosporales</taxon>
        <taxon>Streptomycetaceae</taxon>
        <taxon>Streptomyces</taxon>
    </lineage>
</organism>
<evidence type="ECO:0000256" key="1">
    <source>
        <dbReference type="SAM" id="MobiDB-lite"/>
    </source>
</evidence>
<comment type="caution">
    <text evidence="2">The sequence shown here is derived from an EMBL/GenBank/DDBJ whole genome shotgun (WGS) entry which is preliminary data.</text>
</comment>
<feature type="compositionally biased region" description="Basic and acidic residues" evidence="1">
    <location>
        <begin position="207"/>
        <end position="216"/>
    </location>
</feature>
<evidence type="ECO:0000313" key="2">
    <source>
        <dbReference type="EMBL" id="CAH9415044.1"/>
    </source>
</evidence>
<feature type="region of interest" description="Disordered" evidence="1">
    <location>
        <begin position="205"/>
        <end position="302"/>
    </location>
</feature>
<accession>A0ABM9GUG9</accession>
<feature type="compositionally biased region" description="Low complexity" evidence="1">
    <location>
        <begin position="121"/>
        <end position="158"/>
    </location>
</feature>
<feature type="compositionally biased region" description="Basic and acidic residues" evidence="1">
    <location>
        <begin position="1"/>
        <end position="11"/>
    </location>
</feature>
<dbReference type="SMART" id="SM00728">
    <property type="entry name" value="ChW"/>
    <property type="match status" value="1"/>
</dbReference>
<reference evidence="2" key="1">
    <citation type="submission" date="2022-03" db="EMBL/GenBank/DDBJ databases">
        <authorList>
            <person name="Leyn A S."/>
        </authorList>
    </citation>
    <scope>NUCLEOTIDE SEQUENCE</scope>
    <source>
        <strain evidence="2">Streptomyces globisporus 4-3</strain>
    </source>
</reference>
<dbReference type="EMBL" id="CAKXYP010000005">
    <property type="protein sequence ID" value="CAH9415044.1"/>
    <property type="molecule type" value="Genomic_DNA"/>
</dbReference>
<evidence type="ECO:0000313" key="3">
    <source>
        <dbReference type="Proteomes" id="UP001154015"/>
    </source>
</evidence>
<evidence type="ECO:0008006" key="4">
    <source>
        <dbReference type="Google" id="ProtNLM"/>
    </source>
</evidence>
<feature type="region of interest" description="Disordered" evidence="1">
    <location>
        <begin position="1"/>
        <end position="185"/>
    </location>
</feature>
<feature type="compositionally biased region" description="Low complexity" evidence="1">
    <location>
        <begin position="65"/>
        <end position="75"/>
    </location>
</feature>
<dbReference type="Proteomes" id="UP001154015">
    <property type="component" value="Unassembled WGS sequence"/>
</dbReference>
<sequence length="451" mass="45221">MAQEHDPDSHIPPRQATSGTSGGSGTGASASSPVSVRRAVTMRGTAGEPGDALTPAAQRGRSETPSSSSDPDASAHGPTSEPEQDKGAEQPASQRQGAEAPANAAALRGTGTPKQSERKPSAPAEASAAAGGMGAASAAEPSSAPAAAAASGGSPEAATAVASPGGGAGTHTDEEPPGNRPKKPMLAAAAIVGAVLISVPFLVAGQDDDRKPEKDQTQNAAGTVLDAQRPPAPETYTSESPKPSVKPSKKETVKPSVPPAPKPVVVPPSPSPSASKPAEKKPEKKAATGPPRGTAAAAVAGLAKSDPQGRHICYRAFISGQGWQSAVCDGTMTGTAGQGKKITALNIAVWNVEGSSANALLHEGGSSSAKWAPNWTAVVGDGKNNYIGSSKPGAPFLTGFAMNVGKGSVCHTAKMQNGGWGQQFCKNGRPEYMFVGTTDNNNWFEAVKLTV</sequence>
<dbReference type="Pfam" id="PF07538">
    <property type="entry name" value="ChW"/>
    <property type="match status" value="1"/>
</dbReference>
<protein>
    <recommendedName>
        <fullName evidence="4">Hydrogenase expression protein HypA</fullName>
    </recommendedName>
</protein>
<keyword evidence="3" id="KW-1185">Reference proteome</keyword>
<feature type="compositionally biased region" description="Low complexity" evidence="1">
    <location>
        <begin position="287"/>
        <end position="302"/>
    </location>
</feature>
<name>A0ABM9GUG9_STRGL</name>
<dbReference type="InterPro" id="IPR006637">
    <property type="entry name" value="ChW"/>
</dbReference>
<feature type="compositionally biased region" description="Low complexity" evidence="1">
    <location>
        <begin position="27"/>
        <end position="39"/>
    </location>
</feature>
<feature type="compositionally biased region" description="Low complexity" evidence="1">
    <location>
        <begin position="237"/>
        <end position="246"/>
    </location>
</feature>
<feature type="compositionally biased region" description="Pro residues" evidence="1">
    <location>
        <begin position="256"/>
        <end position="271"/>
    </location>
</feature>
<proteinExistence type="predicted"/>